<name>A0A6J4V8C0_9BACT</name>
<reference evidence="2" key="1">
    <citation type="submission" date="2020-02" db="EMBL/GenBank/DDBJ databases">
        <authorList>
            <person name="Meier V. D."/>
        </authorList>
    </citation>
    <scope>NUCLEOTIDE SEQUENCE</scope>
    <source>
        <strain evidence="2">AVDCRST_MAG19</strain>
    </source>
</reference>
<organism evidence="2">
    <name type="scientific">uncultured Thermomicrobiales bacterium</name>
    <dbReference type="NCBI Taxonomy" id="1645740"/>
    <lineage>
        <taxon>Bacteria</taxon>
        <taxon>Pseudomonadati</taxon>
        <taxon>Thermomicrobiota</taxon>
        <taxon>Thermomicrobia</taxon>
        <taxon>Thermomicrobiales</taxon>
        <taxon>environmental samples</taxon>
    </lineage>
</organism>
<proteinExistence type="predicted"/>
<feature type="non-terminal residue" evidence="2">
    <location>
        <position position="61"/>
    </location>
</feature>
<evidence type="ECO:0000313" key="2">
    <source>
        <dbReference type="EMBL" id="CAA9571509.1"/>
    </source>
</evidence>
<feature type="compositionally biased region" description="Basic residues" evidence="1">
    <location>
        <begin position="1"/>
        <end position="10"/>
    </location>
</feature>
<gene>
    <name evidence="2" type="ORF">AVDCRST_MAG19-2821</name>
</gene>
<protein>
    <submittedName>
        <fullName evidence="2">Uncharacterized protein</fullName>
    </submittedName>
</protein>
<feature type="non-terminal residue" evidence="2">
    <location>
        <position position="1"/>
    </location>
</feature>
<dbReference type="EMBL" id="CADCWL010000144">
    <property type="protein sequence ID" value="CAA9571509.1"/>
    <property type="molecule type" value="Genomic_DNA"/>
</dbReference>
<dbReference type="AlphaFoldDB" id="A0A6J4V8C0"/>
<sequence>PERAHARGVPRRGSGGAGRPGVPAERRAIAGGDGRAARAGSRCRVAGAACSRGAAAVGCAV</sequence>
<feature type="region of interest" description="Disordered" evidence="1">
    <location>
        <begin position="1"/>
        <end position="35"/>
    </location>
</feature>
<evidence type="ECO:0000256" key="1">
    <source>
        <dbReference type="SAM" id="MobiDB-lite"/>
    </source>
</evidence>
<accession>A0A6J4V8C0</accession>